<name>A0A0U1L1E9_9FIRM</name>
<dbReference type="Proteomes" id="UP000049855">
    <property type="component" value="Unassembled WGS sequence"/>
</dbReference>
<dbReference type="InterPro" id="IPR058031">
    <property type="entry name" value="AAA_lid_NorR"/>
</dbReference>
<dbReference type="InterPro" id="IPR003593">
    <property type="entry name" value="AAA+_ATPase"/>
</dbReference>
<evidence type="ECO:0000313" key="6">
    <source>
        <dbReference type="EMBL" id="CQR73365.1"/>
    </source>
</evidence>
<dbReference type="GO" id="GO:0043565">
    <property type="term" value="F:sequence-specific DNA binding"/>
    <property type="evidence" value="ECO:0007669"/>
    <property type="project" value="InterPro"/>
</dbReference>
<dbReference type="Pfam" id="PF25601">
    <property type="entry name" value="AAA_lid_14"/>
    <property type="match status" value="1"/>
</dbReference>
<evidence type="ECO:0000256" key="3">
    <source>
        <dbReference type="ARBA" id="ARBA00023015"/>
    </source>
</evidence>
<dbReference type="AlphaFoldDB" id="A0A0U1L1E9"/>
<dbReference type="InterPro" id="IPR002197">
    <property type="entry name" value="HTH_Fis"/>
</dbReference>
<dbReference type="RefSeq" id="WP_021168148.1">
    <property type="nucleotide sequence ID" value="NZ_CTRP01000012.1"/>
</dbReference>
<dbReference type="Pfam" id="PF02954">
    <property type="entry name" value="HTH_8"/>
    <property type="match status" value="1"/>
</dbReference>
<dbReference type="Gene3D" id="1.10.10.60">
    <property type="entry name" value="Homeodomain-like"/>
    <property type="match status" value="1"/>
</dbReference>
<feature type="domain" description="Sigma-54 factor interaction" evidence="5">
    <location>
        <begin position="344"/>
        <end position="569"/>
    </location>
</feature>
<dbReference type="Pfam" id="PF00158">
    <property type="entry name" value="Sigma54_activat"/>
    <property type="match status" value="1"/>
</dbReference>
<organism evidence="6 7">
    <name type="scientific">Sporomusa ovata</name>
    <dbReference type="NCBI Taxonomy" id="2378"/>
    <lineage>
        <taxon>Bacteria</taxon>
        <taxon>Bacillati</taxon>
        <taxon>Bacillota</taxon>
        <taxon>Negativicutes</taxon>
        <taxon>Selenomonadales</taxon>
        <taxon>Sporomusaceae</taxon>
        <taxon>Sporomusa</taxon>
    </lineage>
</organism>
<accession>A0A0U1L1E9</accession>
<evidence type="ECO:0000313" key="7">
    <source>
        <dbReference type="Proteomes" id="UP000049855"/>
    </source>
</evidence>
<proteinExistence type="predicted"/>
<dbReference type="PROSITE" id="PS50045">
    <property type="entry name" value="SIGMA54_INTERACT_4"/>
    <property type="match status" value="1"/>
</dbReference>
<dbReference type="Gene3D" id="3.30.450.40">
    <property type="match status" value="1"/>
</dbReference>
<dbReference type="PANTHER" id="PTHR32071:SF57">
    <property type="entry name" value="C4-DICARBOXYLATE TRANSPORT TRANSCRIPTIONAL REGULATORY PROTEIN DCTD"/>
    <property type="match status" value="1"/>
</dbReference>
<dbReference type="Gene3D" id="3.40.50.300">
    <property type="entry name" value="P-loop containing nucleotide triphosphate hydrolases"/>
    <property type="match status" value="1"/>
</dbReference>
<dbReference type="Gene3D" id="1.10.8.60">
    <property type="match status" value="1"/>
</dbReference>
<keyword evidence="4" id="KW-0804">Transcription</keyword>
<dbReference type="GO" id="GO:0005524">
    <property type="term" value="F:ATP binding"/>
    <property type="evidence" value="ECO:0007669"/>
    <property type="project" value="UniProtKB-KW"/>
</dbReference>
<dbReference type="InterPro" id="IPR009057">
    <property type="entry name" value="Homeodomain-like_sf"/>
</dbReference>
<dbReference type="SMART" id="SM00382">
    <property type="entry name" value="AAA"/>
    <property type="match status" value="1"/>
</dbReference>
<dbReference type="EMBL" id="CTRP01000012">
    <property type="protein sequence ID" value="CQR73365.1"/>
    <property type="molecule type" value="Genomic_DNA"/>
</dbReference>
<dbReference type="PANTHER" id="PTHR32071">
    <property type="entry name" value="TRANSCRIPTIONAL REGULATORY PROTEIN"/>
    <property type="match status" value="1"/>
</dbReference>
<keyword evidence="2" id="KW-0067">ATP-binding</keyword>
<dbReference type="InterPro" id="IPR029016">
    <property type="entry name" value="GAF-like_dom_sf"/>
</dbReference>
<protein>
    <submittedName>
        <fullName evidence="6">Two component transcriptional regulator, Fis family</fullName>
    </submittedName>
</protein>
<dbReference type="InterPro" id="IPR002078">
    <property type="entry name" value="Sigma_54_int"/>
</dbReference>
<gene>
    <name evidence="6" type="ORF">SpAn4DRAFT_2597</name>
</gene>
<keyword evidence="7" id="KW-1185">Reference proteome</keyword>
<dbReference type="CDD" id="cd00009">
    <property type="entry name" value="AAA"/>
    <property type="match status" value="1"/>
</dbReference>
<dbReference type="PROSITE" id="PS00676">
    <property type="entry name" value="SIGMA54_INTERACT_2"/>
    <property type="match status" value="1"/>
</dbReference>
<evidence type="ECO:0000256" key="4">
    <source>
        <dbReference type="ARBA" id="ARBA00023163"/>
    </source>
</evidence>
<dbReference type="InterPro" id="IPR025943">
    <property type="entry name" value="Sigma_54_int_dom_ATP-bd_2"/>
</dbReference>
<dbReference type="SUPFAM" id="SSF52540">
    <property type="entry name" value="P-loop containing nucleoside triphosphate hydrolases"/>
    <property type="match status" value="1"/>
</dbReference>
<evidence type="ECO:0000256" key="2">
    <source>
        <dbReference type="ARBA" id="ARBA00022840"/>
    </source>
</evidence>
<dbReference type="PRINTS" id="PR01590">
    <property type="entry name" value="HTHFIS"/>
</dbReference>
<reference evidence="7" key="1">
    <citation type="submission" date="2015-03" db="EMBL/GenBank/DDBJ databases">
        <authorList>
            <person name="Nijsse Bart"/>
        </authorList>
    </citation>
    <scope>NUCLEOTIDE SEQUENCE [LARGE SCALE GENOMIC DNA]</scope>
</reference>
<sequence>MIRERRNKAKLEMYYDKFIKEGVIDPNIHPWVAESWLRSKRLGVGTESFSLDEKLTAQELAQRREKYCAAISFLDGLYEEIKEHFTTYNLSMLLYDQDVYVLKNYALPFYQKTAGELEGARMREEDVGTSSVCIAHRHKVSFLMFGPEMWIKACQNGDACSAPIIVDNQVKYIVTVVSVQQNELPYSSVVALVLSIKYAMEQHLKLIASLTAKHTILDAVPLAVYHILPGGEVAYANKLGHSRLSGIVPPGSEEKEEGPNLSNVLLNYRHTPLYKGFLGVPSYNREVTWITPRKTYEDITTVVPLAGDDDDIESIVAVSLPIEDLRTLVAHTAGYTARYSLSSMVGTSNTFITMQDKASRTVRHDYHLLLQGEPGTGKQRLAHGIHQASSRAAGPLIAVKGGDMPPEILEFELFGRGGSETGDRPGKLELASGGTLFLDEVEKFPATLQEKLAEALESKQLSRSGETVHRPIDVRVIAACDTELKRLVEKGVFSARFYEIISRAVVRVPSLRARRDDLPSIATHIIEELAVLHNLLPKNLEPAAAELIMGYDWPGNIKQLQGVVEQAFFRTSGTTITCADIIMPGEQGLSKAWKEDKTAFIEAWKAAGGNISRLANMLDVSRVTLYRYLKKYGLDKE</sequence>
<evidence type="ECO:0000256" key="1">
    <source>
        <dbReference type="ARBA" id="ARBA00022741"/>
    </source>
</evidence>
<dbReference type="InterPro" id="IPR027417">
    <property type="entry name" value="P-loop_NTPase"/>
</dbReference>
<keyword evidence="1" id="KW-0547">Nucleotide-binding</keyword>
<evidence type="ECO:0000259" key="5">
    <source>
        <dbReference type="PROSITE" id="PS50045"/>
    </source>
</evidence>
<keyword evidence="3" id="KW-0805">Transcription regulation</keyword>
<dbReference type="GO" id="GO:0006355">
    <property type="term" value="P:regulation of DNA-templated transcription"/>
    <property type="evidence" value="ECO:0007669"/>
    <property type="project" value="InterPro"/>
</dbReference>
<dbReference type="SUPFAM" id="SSF46689">
    <property type="entry name" value="Homeodomain-like"/>
    <property type="match status" value="1"/>
</dbReference>